<keyword evidence="4" id="KW-1185">Reference proteome</keyword>
<gene>
    <name evidence="3" type="ORF">SD77_3006</name>
</gene>
<evidence type="ECO:0000313" key="3">
    <source>
        <dbReference type="EMBL" id="KIL73729.1"/>
    </source>
</evidence>
<accession>A0ABR5AP23</accession>
<dbReference type="InterPro" id="IPR018878">
    <property type="entry name" value="ORF6C_dom"/>
</dbReference>
<dbReference type="NCBIfam" id="TIGR02681">
    <property type="entry name" value="phage_pRha"/>
    <property type="match status" value="1"/>
</dbReference>
<dbReference type="EMBL" id="JXLP01000028">
    <property type="protein sequence ID" value="KIL73729.1"/>
    <property type="molecule type" value="Genomic_DNA"/>
</dbReference>
<reference evidence="3 4" key="1">
    <citation type="submission" date="2015-01" db="EMBL/GenBank/DDBJ databases">
        <title>Genome Assembly of Bacillus badius MTCC 1458.</title>
        <authorList>
            <person name="Verma A."/>
            <person name="Khatri I."/>
            <person name="Mual P."/>
            <person name="Subramanian S."/>
            <person name="Krishnamurthi S."/>
        </authorList>
    </citation>
    <scope>NUCLEOTIDE SEQUENCE [LARGE SCALE GENOMIC DNA]</scope>
    <source>
        <strain evidence="3 4">MTCC 1458</strain>
    </source>
</reference>
<evidence type="ECO:0000259" key="2">
    <source>
        <dbReference type="Pfam" id="PF10552"/>
    </source>
</evidence>
<organism evidence="3 4">
    <name type="scientific">Bacillus badius</name>
    <dbReference type="NCBI Taxonomy" id="1455"/>
    <lineage>
        <taxon>Bacteria</taxon>
        <taxon>Bacillati</taxon>
        <taxon>Bacillota</taxon>
        <taxon>Bacilli</taxon>
        <taxon>Bacillales</taxon>
        <taxon>Bacillaceae</taxon>
        <taxon>Pseudobacillus</taxon>
    </lineage>
</organism>
<dbReference type="RefSeq" id="WP_041114572.1">
    <property type="nucleotide sequence ID" value="NZ_JARTHD010000005.1"/>
</dbReference>
<protein>
    <submittedName>
        <fullName evidence="3">Phage Rha protein</fullName>
    </submittedName>
</protein>
<proteinExistence type="predicted"/>
<dbReference type="Pfam" id="PF10552">
    <property type="entry name" value="ORF6C"/>
    <property type="match status" value="1"/>
</dbReference>
<evidence type="ECO:0000256" key="1">
    <source>
        <dbReference type="SAM" id="Coils"/>
    </source>
</evidence>
<feature type="domain" description="ORF6C" evidence="2">
    <location>
        <begin position="127"/>
        <end position="222"/>
    </location>
</feature>
<feature type="coiled-coil region" evidence="1">
    <location>
        <begin position="128"/>
        <end position="155"/>
    </location>
</feature>
<sequence length="225" mass="26582">MNQLVFIENGQPVTDSLTVAEVFEKRHDVVLRDIRNLDCSPEFNLHNFAEIDYTDDRNRTYKKFLIKKDGLAFLVMGYTGKKAAEYKEAYIQEFNRMEQQLRSKVHVLDDRTALIQSMKLTVETAEKQNEMQNLLNTHQSKINQLEEKIEEQITLTSGEQRRLQKAVASKVYELCDDPAERPRLFREVYREIKDRFGVASYKDVKQKELQSAIRYIENWIPRRVS</sequence>
<name>A0ABR5AP23_BACBA</name>
<keyword evidence="1" id="KW-0175">Coiled coil</keyword>
<comment type="caution">
    <text evidence="3">The sequence shown here is derived from an EMBL/GenBank/DDBJ whole genome shotgun (WGS) entry which is preliminary data.</text>
</comment>
<dbReference type="Proteomes" id="UP000031982">
    <property type="component" value="Unassembled WGS sequence"/>
</dbReference>
<dbReference type="InterPro" id="IPR014054">
    <property type="entry name" value="Phage_regulatory_Rha"/>
</dbReference>
<evidence type="ECO:0000313" key="4">
    <source>
        <dbReference type="Proteomes" id="UP000031982"/>
    </source>
</evidence>
<dbReference type="Pfam" id="PF09669">
    <property type="entry name" value="Phage_pRha"/>
    <property type="match status" value="1"/>
</dbReference>